<dbReference type="OrthoDB" id="7307795at2"/>
<feature type="compositionally biased region" description="Low complexity" evidence="1">
    <location>
        <begin position="111"/>
        <end position="146"/>
    </location>
</feature>
<feature type="compositionally biased region" description="Polar residues" evidence="1">
    <location>
        <begin position="1"/>
        <end position="36"/>
    </location>
</feature>
<organism evidence="2 3">
    <name type="scientific">Azospirillum oryzae</name>
    <dbReference type="NCBI Taxonomy" id="286727"/>
    <lineage>
        <taxon>Bacteria</taxon>
        <taxon>Pseudomonadati</taxon>
        <taxon>Pseudomonadota</taxon>
        <taxon>Alphaproteobacteria</taxon>
        <taxon>Rhodospirillales</taxon>
        <taxon>Azospirillaceae</taxon>
        <taxon>Azospirillum</taxon>
    </lineage>
</organism>
<feature type="region of interest" description="Disordered" evidence="1">
    <location>
        <begin position="1"/>
        <end position="52"/>
    </location>
</feature>
<sequence length="192" mass="18781">MEIRGVSSTTAIRPTAFQPTEAGSASASRPADSTGSTAGGETDKASGPGYISPFLRYDQGARVAVLYFRDFDTGETQDQIPSQRVVEEYRRTASRLAQEDERKSAAAKTEASGSTDGSTGGTVTSSGSGYSTAAGDSGSAGTSIGVSFASASGSGGTAAVASAAAPMTGGFTPAATGGRAGGSPGGLVSVTV</sequence>
<dbReference type="AlphaFoldDB" id="A0A1X7HSY7"/>
<evidence type="ECO:0000256" key="1">
    <source>
        <dbReference type="SAM" id="MobiDB-lite"/>
    </source>
</evidence>
<feature type="region of interest" description="Disordered" evidence="1">
    <location>
        <begin position="167"/>
        <end position="192"/>
    </location>
</feature>
<dbReference type="EMBL" id="FXAK01000010">
    <property type="protein sequence ID" value="SMF92212.1"/>
    <property type="molecule type" value="Genomic_DNA"/>
</dbReference>
<feature type="compositionally biased region" description="Low complexity" evidence="1">
    <location>
        <begin position="167"/>
        <end position="177"/>
    </location>
</feature>
<feature type="region of interest" description="Disordered" evidence="1">
    <location>
        <begin position="73"/>
        <end position="146"/>
    </location>
</feature>
<dbReference type="RefSeq" id="WP_085092283.1">
    <property type="nucleotide sequence ID" value="NZ_FXAK01000010.1"/>
</dbReference>
<proteinExistence type="predicted"/>
<name>A0A1X7HSY7_9PROT</name>
<protein>
    <submittedName>
        <fullName evidence="2">Uncharacterized protein</fullName>
    </submittedName>
</protein>
<evidence type="ECO:0000313" key="2">
    <source>
        <dbReference type="EMBL" id="SMF92212.1"/>
    </source>
</evidence>
<reference evidence="2 3" key="1">
    <citation type="submission" date="2017-04" db="EMBL/GenBank/DDBJ databases">
        <authorList>
            <person name="Afonso C.L."/>
            <person name="Miller P.J."/>
            <person name="Scott M.A."/>
            <person name="Spackman E."/>
            <person name="Goraichik I."/>
            <person name="Dimitrov K.M."/>
            <person name="Suarez D.L."/>
            <person name="Swayne D.E."/>
        </authorList>
    </citation>
    <scope>NUCLEOTIDE SEQUENCE [LARGE SCALE GENOMIC DNA]</scope>
    <source>
        <strain evidence="2 3">A2P</strain>
    </source>
</reference>
<gene>
    <name evidence="2" type="ORF">SAMN02982917_0519</name>
</gene>
<dbReference type="Proteomes" id="UP000192936">
    <property type="component" value="Unassembled WGS sequence"/>
</dbReference>
<feature type="compositionally biased region" description="Basic and acidic residues" evidence="1">
    <location>
        <begin position="85"/>
        <end position="104"/>
    </location>
</feature>
<accession>A0A1X7HSY7</accession>
<evidence type="ECO:0000313" key="3">
    <source>
        <dbReference type="Proteomes" id="UP000192936"/>
    </source>
</evidence>